<accession>A0A151K1U5</accession>
<name>A0A151K1U5_9HYME</name>
<dbReference type="Proteomes" id="UP000078541">
    <property type="component" value="Unassembled WGS sequence"/>
</dbReference>
<evidence type="ECO:0000313" key="1">
    <source>
        <dbReference type="EMBL" id="KYN44637.1"/>
    </source>
</evidence>
<organism evidence="1 2">
    <name type="scientific">Trachymyrmex septentrionalis</name>
    <dbReference type="NCBI Taxonomy" id="34720"/>
    <lineage>
        <taxon>Eukaryota</taxon>
        <taxon>Metazoa</taxon>
        <taxon>Ecdysozoa</taxon>
        <taxon>Arthropoda</taxon>
        <taxon>Hexapoda</taxon>
        <taxon>Insecta</taxon>
        <taxon>Pterygota</taxon>
        <taxon>Neoptera</taxon>
        <taxon>Endopterygota</taxon>
        <taxon>Hymenoptera</taxon>
        <taxon>Apocrita</taxon>
        <taxon>Aculeata</taxon>
        <taxon>Formicoidea</taxon>
        <taxon>Formicidae</taxon>
        <taxon>Myrmicinae</taxon>
        <taxon>Trachymyrmex</taxon>
    </lineage>
</organism>
<reference evidence="1 2" key="1">
    <citation type="submission" date="2016-03" db="EMBL/GenBank/DDBJ databases">
        <title>Trachymyrmex septentrionalis WGS genome.</title>
        <authorList>
            <person name="Nygaard S."/>
            <person name="Hu H."/>
            <person name="Boomsma J."/>
            <person name="Zhang G."/>
        </authorList>
    </citation>
    <scope>NUCLEOTIDE SEQUENCE [LARGE SCALE GENOMIC DNA]</scope>
    <source>
        <strain evidence="1">Tsep2-gDNA-1</strain>
        <tissue evidence="1">Whole body</tissue>
    </source>
</reference>
<keyword evidence="2" id="KW-1185">Reference proteome</keyword>
<proteinExistence type="predicted"/>
<dbReference type="EMBL" id="KQ981210">
    <property type="protein sequence ID" value="KYN44637.1"/>
    <property type="molecule type" value="Genomic_DNA"/>
</dbReference>
<gene>
    <name evidence="1" type="ORF">ALC56_00924</name>
</gene>
<evidence type="ECO:0000313" key="2">
    <source>
        <dbReference type="Proteomes" id="UP000078541"/>
    </source>
</evidence>
<dbReference type="AlphaFoldDB" id="A0A151K1U5"/>
<protein>
    <submittedName>
        <fullName evidence="1">Uncharacterized protein</fullName>
    </submittedName>
</protein>
<sequence>MRDERFESSEAAVETFRILISEVTALEWFLLSDFRFHTQNLTFIINILLDNDYPLTFILEPQSINV</sequence>